<evidence type="ECO:0000313" key="2">
    <source>
        <dbReference type="Proteomes" id="UP001243844"/>
    </source>
</evidence>
<proteinExistence type="predicted"/>
<evidence type="ECO:0008006" key="3">
    <source>
        <dbReference type="Google" id="ProtNLM"/>
    </source>
</evidence>
<evidence type="ECO:0000313" key="1">
    <source>
        <dbReference type="EMBL" id="MDQ8936545.1"/>
    </source>
</evidence>
<dbReference type="SUPFAM" id="SSF52402">
    <property type="entry name" value="Adenine nucleotide alpha hydrolases-like"/>
    <property type="match status" value="1"/>
</dbReference>
<gene>
    <name evidence="1" type="ORF">RFH47_12540</name>
</gene>
<accession>A0AAW8J9V1</accession>
<protein>
    <recommendedName>
        <fullName evidence="3">Asparagine synthase (Glutamine-hydrolysing)</fullName>
    </recommendedName>
</protein>
<name>A0AAW8J9V1_9GAMM</name>
<dbReference type="EMBL" id="JAVIDL010000026">
    <property type="protein sequence ID" value="MDQ8936545.1"/>
    <property type="molecule type" value="Genomic_DNA"/>
</dbReference>
<dbReference type="AlphaFoldDB" id="A0AAW8J9V1"/>
<sequence length="710" mass="81481">MKALTRTHDVLVFDHLSLSLSEEMPQINAENFKLIRLSGLLFNQLEFSCFAQNQTEEMNLAQAMSDCGEWLGVFKNQAKDYVICADYYGYSSLFYAFITTDKQENKLVISSSFRGVASYLAKAGHQLSLNWPCVLPHLISNTNIFLTRASNHTFANEIQVLNYNEVLLLNNGKVYVVPRNYIQQRPNLQSYENLLQQGIASAVQSFSSWVQHTDLNVCFNLSGGKDSRVVLAMLLQSEFKDQLKVFTANPSNMAAGASKDILMKDFQIASKIVQHYGLSWFKRTGYREINLSYAEQLNIWQEFRSNSSFELKPKNKQIKDCKELRITGIGGELIRSYLGGAYKNNFPRWWGKVQHLDSPKESLRLLFKELCHPWLIDSELYTEAMEHFVASFIFDEDKAVLAQLDESYLAYRNRAHAGVAAIHKFEGALLKYPLCQIQFKQASHLLDPFEEENGRVLFDIIRLTEPKLNALEFAAPAWPKDFQISTEETWTIQQNSQAISQYYELIKVKPSFVVENPEYYFDINESNAALFKLNSNLEIIANLSDRRAHFNQVIQRIARLSQKSTLMLHALVAKTESILDALFAKPVDCHVLSFDLQSNTNQSEAYYADENIELLAVLKKIDLSRCDAELEFDAIAMLASIRFQNIPEDCELAIYVYEDGQKTAVEWYKKMSHFDYGLIGENVTHIRMMVFIKRIGEPEAQRIMNVEKTI</sequence>
<comment type="caution">
    <text evidence="1">The sequence shown here is derived from an EMBL/GenBank/DDBJ whole genome shotgun (WGS) entry which is preliminary data.</text>
</comment>
<dbReference type="CDD" id="cd01986">
    <property type="entry name" value="AANH-like"/>
    <property type="match status" value="1"/>
</dbReference>
<dbReference type="Proteomes" id="UP001243844">
    <property type="component" value="Unassembled WGS sequence"/>
</dbReference>
<dbReference type="RefSeq" id="WP_308981768.1">
    <property type="nucleotide sequence ID" value="NZ_JAVIDL010000026.1"/>
</dbReference>
<organism evidence="1 2">
    <name type="scientific">Acinetobacter rudis</name>
    <dbReference type="NCBI Taxonomy" id="632955"/>
    <lineage>
        <taxon>Bacteria</taxon>
        <taxon>Pseudomonadati</taxon>
        <taxon>Pseudomonadota</taxon>
        <taxon>Gammaproteobacteria</taxon>
        <taxon>Moraxellales</taxon>
        <taxon>Moraxellaceae</taxon>
        <taxon>Acinetobacter</taxon>
    </lineage>
</organism>
<reference evidence="1" key="1">
    <citation type="submission" date="2023-08" db="EMBL/GenBank/DDBJ databases">
        <title>Emergence of clinically-relevant ST2 carbapenem-resistant Acinetobacter baumannii strains in hospital sewages in Zhejiang, East of China.</title>
        <authorList>
            <person name="Kaichao C."/>
            <person name="Zhang R."/>
        </authorList>
    </citation>
    <scope>NUCLEOTIDE SEQUENCE</scope>
    <source>
        <strain evidence="1">M-RB-37</strain>
    </source>
</reference>